<sequence>MIQQLGHRPDSPLGPGIWCSTLRALTVVARENATAIAFADALAGLVTDVETTFGIRLSPEPTTPH</sequence>
<comment type="caution">
    <text evidence="1">The sequence shown here is derived from an EMBL/GenBank/DDBJ whole genome shotgun (WGS) entry which is preliminary data.</text>
</comment>
<organism evidence="1 2">
    <name type="scientific">Embleya hyalina</name>
    <dbReference type="NCBI Taxonomy" id="516124"/>
    <lineage>
        <taxon>Bacteria</taxon>
        <taxon>Bacillati</taxon>
        <taxon>Actinomycetota</taxon>
        <taxon>Actinomycetes</taxon>
        <taxon>Kitasatosporales</taxon>
        <taxon>Streptomycetaceae</taxon>
        <taxon>Embleya</taxon>
    </lineage>
</organism>
<reference evidence="1 2" key="1">
    <citation type="submission" date="2018-12" db="EMBL/GenBank/DDBJ databases">
        <title>Draft genome sequence of Embleya hyalina NBRC 13850T.</title>
        <authorList>
            <person name="Komaki H."/>
            <person name="Hosoyama A."/>
            <person name="Kimura A."/>
            <person name="Ichikawa N."/>
            <person name="Tamura T."/>
        </authorList>
    </citation>
    <scope>NUCLEOTIDE SEQUENCE [LARGE SCALE GENOMIC DNA]</scope>
    <source>
        <strain evidence="1 2">NBRC 13850</strain>
    </source>
</reference>
<dbReference type="EMBL" id="BIFH01000031">
    <property type="protein sequence ID" value="GCD99088.1"/>
    <property type="molecule type" value="Genomic_DNA"/>
</dbReference>
<evidence type="ECO:0000313" key="1">
    <source>
        <dbReference type="EMBL" id="GCD99088.1"/>
    </source>
</evidence>
<dbReference type="AlphaFoldDB" id="A0A401YWW1"/>
<dbReference type="RefSeq" id="WP_126640938.1">
    <property type="nucleotide sequence ID" value="NZ_BIFH01000031.1"/>
</dbReference>
<gene>
    <name evidence="1" type="ORF">EHYA_06800</name>
</gene>
<evidence type="ECO:0000313" key="2">
    <source>
        <dbReference type="Proteomes" id="UP000286931"/>
    </source>
</evidence>
<dbReference type="OrthoDB" id="9892151at2"/>
<keyword evidence="2" id="KW-1185">Reference proteome</keyword>
<name>A0A401YWW1_9ACTN</name>
<accession>A0A401YWW1</accession>
<proteinExistence type="predicted"/>
<dbReference type="Proteomes" id="UP000286931">
    <property type="component" value="Unassembled WGS sequence"/>
</dbReference>
<protein>
    <submittedName>
        <fullName evidence="1">Uncharacterized protein</fullName>
    </submittedName>
</protein>